<dbReference type="STRING" id="555875.SAMN04488124_2142"/>
<dbReference type="PANTHER" id="PTHR43673:SF10">
    <property type="entry name" value="NADH DEHYDROGENASE_NAD(P)H NITROREDUCTASE XCC3605-RELATED"/>
    <property type="match status" value="1"/>
</dbReference>
<feature type="domain" description="Nitroreductase" evidence="4">
    <location>
        <begin position="7"/>
        <end position="183"/>
    </location>
</feature>
<keyword evidence="6" id="KW-1185">Reference proteome</keyword>
<feature type="region of interest" description="Disordered" evidence="3">
    <location>
        <begin position="210"/>
        <end position="230"/>
    </location>
</feature>
<dbReference type="Proteomes" id="UP000243250">
    <property type="component" value="Unassembled WGS sequence"/>
</dbReference>
<evidence type="ECO:0000256" key="3">
    <source>
        <dbReference type="SAM" id="MobiDB-lite"/>
    </source>
</evidence>
<reference evidence="6" key="1">
    <citation type="submission" date="2016-10" db="EMBL/GenBank/DDBJ databases">
        <authorList>
            <person name="Varghese N."/>
            <person name="Submissions S."/>
        </authorList>
    </citation>
    <scope>NUCLEOTIDE SEQUENCE [LARGE SCALE GENOMIC DNA]</scope>
    <source>
        <strain evidence="6">CGMCC 1.8711</strain>
    </source>
</reference>
<evidence type="ECO:0000256" key="2">
    <source>
        <dbReference type="ARBA" id="ARBA00023002"/>
    </source>
</evidence>
<gene>
    <name evidence="5" type="ORF">SAMN04488124_2142</name>
</gene>
<evidence type="ECO:0000313" key="6">
    <source>
        <dbReference type="Proteomes" id="UP000243250"/>
    </source>
</evidence>
<accession>A0A1I6HEF2</accession>
<dbReference type="InterPro" id="IPR029479">
    <property type="entry name" value="Nitroreductase"/>
</dbReference>
<dbReference type="SUPFAM" id="SSF55469">
    <property type="entry name" value="FMN-dependent nitroreductase-like"/>
    <property type="match status" value="1"/>
</dbReference>
<protein>
    <submittedName>
        <fullName evidence="5">Nitroreductase</fullName>
    </submittedName>
</protein>
<dbReference type="RefSeq" id="WP_089880452.1">
    <property type="nucleotide sequence ID" value="NZ_FOYS01000003.1"/>
</dbReference>
<organism evidence="5 6">
    <name type="scientific">Halogeometricum limi</name>
    <dbReference type="NCBI Taxonomy" id="555875"/>
    <lineage>
        <taxon>Archaea</taxon>
        <taxon>Methanobacteriati</taxon>
        <taxon>Methanobacteriota</taxon>
        <taxon>Stenosarchaea group</taxon>
        <taxon>Halobacteria</taxon>
        <taxon>Halobacteriales</taxon>
        <taxon>Haloferacaceae</taxon>
        <taxon>Halogeometricum</taxon>
    </lineage>
</organism>
<evidence type="ECO:0000256" key="1">
    <source>
        <dbReference type="ARBA" id="ARBA00007118"/>
    </source>
</evidence>
<dbReference type="InterPro" id="IPR000415">
    <property type="entry name" value="Nitroreductase-like"/>
</dbReference>
<dbReference type="OrthoDB" id="287850at2157"/>
<dbReference type="AlphaFoldDB" id="A0A1I6HEF2"/>
<dbReference type="Gene3D" id="3.40.109.10">
    <property type="entry name" value="NADH Oxidase"/>
    <property type="match status" value="1"/>
</dbReference>
<dbReference type="EMBL" id="FOYS01000003">
    <property type="protein sequence ID" value="SFR52863.1"/>
    <property type="molecule type" value="Genomic_DNA"/>
</dbReference>
<dbReference type="PANTHER" id="PTHR43673">
    <property type="entry name" value="NAD(P)H NITROREDUCTASE YDGI-RELATED"/>
    <property type="match status" value="1"/>
</dbReference>
<dbReference type="GO" id="GO:0016491">
    <property type="term" value="F:oxidoreductase activity"/>
    <property type="evidence" value="ECO:0007669"/>
    <property type="project" value="UniProtKB-KW"/>
</dbReference>
<keyword evidence="2" id="KW-0560">Oxidoreductase</keyword>
<sequence length="230" mass="25663">MEYSEVVASRRSVHQYTDEDLSNEVVESIFENVRQSPSSYNLQPWEFLVLTDDEKRQQLREVAYDQAHVTDAPVAVVVLGNKDPSAHAEAVLDDWVAKGYLPNEDAREAVMGNIEGMADLPEQERRVWTVRSTTIAATTLMDAAWEEGVATCPMGGFDPEGVVDAFDIDGDQYEPVMLVTMGYAAEDAPEMQNEGKFRRPVDEIVHYDEFDPVESTELPEDVAEAAPSDD</sequence>
<name>A0A1I6HEF2_9EURY</name>
<proteinExistence type="inferred from homology"/>
<evidence type="ECO:0000259" key="4">
    <source>
        <dbReference type="Pfam" id="PF00881"/>
    </source>
</evidence>
<comment type="similarity">
    <text evidence="1">Belongs to the nitroreductase family.</text>
</comment>
<dbReference type="Pfam" id="PF00881">
    <property type="entry name" value="Nitroreductase"/>
    <property type="match status" value="1"/>
</dbReference>
<evidence type="ECO:0000313" key="5">
    <source>
        <dbReference type="EMBL" id="SFR52863.1"/>
    </source>
</evidence>